<dbReference type="CDD" id="cd06257">
    <property type="entry name" value="DnaJ"/>
    <property type="match status" value="1"/>
</dbReference>
<feature type="region of interest" description="Disordered" evidence="1">
    <location>
        <begin position="449"/>
        <end position="468"/>
    </location>
</feature>
<dbReference type="InterPro" id="IPR036869">
    <property type="entry name" value="J_dom_sf"/>
</dbReference>
<dbReference type="AlphaFoldDB" id="A0A7S1NCW8"/>
<dbReference type="InterPro" id="IPR051100">
    <property type="entry name" value="DnaJ_subfamily_B/C"/>
</dbReference>
<proteinExistence type="predicted"/>
<dbReference type="GO" id="GO:0030544">
    <property type="term" value="F:Hsp70 protein binding"/>
    <property type="evidence" value="ECO:0007669"/>
    <property type="project" value="TreeGrafter"/>
</dbReference>
<sequence>MREPYYEWLELPNGSSVDDVKRQYRLLAMKFHPDKNCSEESHQRMAQINLAYTTLSDPIKKEQYDRKYWDLCGHLYEVDRQQEELRSRHRSNSGSIRRTSFSVNKTSIRKSESEKSRERMWAQERRQERTASFQKARELQERMLAQEKASQVRAKNRERVKEIARERQELREKQRDQELVRQQRLEEERERQRRVRQMEEDRQLQRRWLQKQKENTRDPTTLDGASELFELERRTRGYMLREEDLERQSLALAARAHRHHLNRTTPEYRKRQLAARAARRWEEQEFGRQDVAHHFMGGLWDLALDLRTELYAFIKQANLSGDPADQALAHYSSLQQLQLQYSQEMDRTDLEMLQLTTHMHLVEARDRMVLLEVVIDAERQEALSPAHTPPSTANSAAPPAVRRLTPHMGDRTSLSSPRGTGILPPPSVECARSSGVSGAPWGGIPSLPQSTGHQAQAPQAPTRCTPSTAGTNAWDARCSMLSEPAREHHHSVLLECVSRGDMEGYQLFLDRFCFHVPKCDPLSA</sequence>
<feature type="compositionally biased region" description="Low complexity" evidence="1">
    <location>
        <begin position="384"/>
        <end position="400"/>
    </location>
</feature>
<feature type="region of interest" description="Disordered" evidence="1">
    <location>
        <begin position="171"/>
        <end position="196"/>
    </location>
</feature>
<feature type="region of interest" description="Disordered" evidence="1">
    <location>
        <begin position="382"/>
        <end position="429"/>
    </location>
</feature>
<dbReference type="PROSITE" id="PS50076">
    <property type="entry name" value="DNAJ_2"/>
    <property type="match status" value="1"/>
</dbReference>
<protein>
    <recommendedName>
        <fullName evidence="2">J domain-containing protein</fullName>
    </recommendedName>
</protein>
<reference evidence="3" key="1">
    <citation type="submission" date="2021-01" db="EMBL/GenBank/DDBJ databases">
        <authorList>
            <person name="Corre E."/>
            <person name="Pelletier E."/>
            <person name="Niang G."/>
            <person name="Scheremetjew M."/>
            <person name="Finn R."/>
            <person name="Kale V."/>
            <person name="Holt S."/>
            <person name="Cochrane G."/>
            <person name="Meng A."/>
            <person name="Brown T."/>
            <person name="Cohen L."/>
        </authorList>
    </citation>
    <scope>NUCLEOTIDE SEQUENCE</scope>
    <source>
        <strain evidence="3">NIES-381</strain>
    </source>
</reference>
<dbReference type="PRINTS" id="PR00625">
    <property type="entry name" value="JDOMAIN"/>
</dbReference>
<evidence type="ECO:0000313" key="3">
    <source>
        <dbReference type="EMBL" id="CAD9011936.1"/>
    </source>
</evidence>
<dbReference type="GO" id="GO:0071218">
    <property type="term" value="P:cellular response to misfolded protein"/>
    <property type="evidence" value="ECO:0007669"/>
    <property type="project" value="TreeGrafter"/>
</dbReference>
<feature type="region of interest" description="Disordered" evidence="1">
    <location>
        <begin position="84"/>
        <end position="133"/>
    </location>
</feature>
<feature type="domain" description="J" evidence="2">
    <location>
        <begin position="4"/>
        <end position="68"/>
    </location>
</feature>
<dbReference type="Gene3D" id="1.10.287.110">
    <property type="entry name" value="DnaJ domain"/>
    <property type="match status" value="1"/>
</dbReference>
<organism evidence="3">
    <name type="scientific">Eutreptiella gymnastica</name>
    <dbReference type="NCBI Taxonomy" id="73025"/>
    <lineage>
        <taxon>Eukaryota</taxon>
        <taxon>Discoba</taxon>
        <taxon>Euglenozoa</taxon>
        <taxon>Euglenida</taxon>
        <taxon>Spirocuta</taxon>
        <taxon>Euglenophyceae</taxon>
        <taxon>Eutreptiales</taxon>
        <taxon>Eutreptiaceae</taxon>
        <taxon>Eutreptiella</taxon>
    </lineage>
</organism>
<evidence type="ECO:0000256" key="1">
    <source>
        <dbReference type="SAM" id="MobiDB-lite"/>
    </source>
</evidence>
<dbReference type="Pfam" id="PF00226">
    <property type="entry name" value="DnaJ"/>
    <property type="match status" value="1"/>
</dbReference>
<name>A0A7S1NCW8_9EUGL</name>
<gene>
    <name evidence="3" type="ORF">EGYM00392_LOCUS23037</name>
</gene>
<dbReference type="GO" id="GO:0005789">
    <property type="term" value="C:endoplasmic reticulum membrane"/>
    <property type="evidence" value="ECO:0007669"/>
    <property type="project" value="TreeGrafter"/>
</dbReference>
<dbReference type="EMBL" id="HBGA01062133">
    <property type="protein sequence ID" value="CAD9011936.1"/>
    <property type="molecule type" value="Transcribed_RNA"/>
</dbReference>
<dbReference type="PANTHER" id="PTHR43908:SF6">
    <property type="entry name" value="J DOMAIN-CONTAINING PROTEIN DDB_G0295729"/>
    <property type="match status" value="1"/>
</dbReference>
<dbReference type="PANTHER" id="PTHR43908">
    <property type="entry name" value="AT29763P-RELATED"/>
    <property type="match status" value="1"/>
</dbReference>
<dbReference type="SUPFAM" id="SSF46565">
    <property type="entry name" value="Chaperone J-domain"/>
    <property type="match status" value="1"/>
</dbReference>
<dbReference type="InterPro" id="IPR001623">
    <property type="entry name" value="DnaJ_domain"/>
</dbReference>
<dbReference type="SMART" id="SM00271">
    <property type="entry name" value="DnaJ"/>
    <property type="match status" value="1"/>
</dbReference>
<evidence type="ECO:0000259" key="2">
    <source>
        <dbReference type="PROSITE" id="PS50076"/>
    </source>
</evidence>
<feature type="compositionally biased region" description="Polar residues" evidence="1">
    <location>
        <begin position="92"/>
        <end position="106"/>
    </location>
</feature>
<feature type="compositionally biased region" description="Basic and acidic residues" evidence="1">
    <location>
        <begin position="109"/>
        <end position="133"/>
    </location>
</feature>
<accession>A0A7S1NCW8</accession>